<reference evidence="1 2" key="1">
    <citation type="submission" date="2023-09" db="EMBL/GenBank/DDBJ databases">
        <title>Multi-omics analysis of a traditional fermented food reveals byproduct-associated fungal strains for waste-to-food upcycling.</title>
        <authorList>
            <consortium name="Lawrence Berkeley National Laboratory"/>
            <person name="Rekdal V.M."/>
            <person name="Villalobos-Escobedo J.M."/>
            <person name="Rodriguez-Valeron N."/>
            <person name="Garcia M.O."/>
            <person name="Vasquez D.P."/>
            <person name="Damayanti I."/>
            <person name="Sorensen P.M."/>
            <person name="Baidoo E.E."/>
            <person name="De Carvalho A.C."/>
            <person name="Riley R."/>
            <person name="Lipzen A."/>
            <person name="He G."/>
            <person name="Yan M."/>
            <person name="Haridas S."/>
            <person name="Daum C."/>
            <person name="Yoshinaga Y."/>
            <person name="Ng V."/>
            <person name="Grigoriev I.V."/>
            <person name="Munk R."/>
            <person name="Nuraida L."/>
            <person name="Wijaya C.H."/>
            <person name="Morales P.-C."/>
            <person name="Keasling J.D."/>
        </authorList>
    </citation>
    <scope>NUCLEOTIDE SEQUENCE [LARGE SCALE GENOMIC DNA]</scope>
    <source>
        <strain evidence="1 2">FGSC 2613</strain>
    </source>
</reference>
<evidence type="ECO:0000313" key="2">
    <source>
        <dbReference type="Proteomes" id="UP001451303"/>
    </source>
</evidence>
<sequence length="157" mass="18663">MEHTGYIKSPPSIIITTAELCSLLLQAPLLHNWKLSLDLIKFVNQLHRQRRRESYSSATVTTPTLSRGYQCYAIDRPAPGRARKRVLWVPRYFWKLSVCYMRCLPTCLPTYRLPYLYTSVRTFNIRSTWYFEVDDQRVPRRLGLYCRCQCRGWLPHT</sequence>
<protein>
    <submittedName>
        <fullName evidence="1">Uncharacterized protein</fullName>
    </submittedName>
</protein>
<keyword evidence="2" id="KW-1185">Reference proteome</keyword>
<proteinExistence type="predicted"/>
<organism evidence="1 2">
    <name type="scientific">Neurospora intermedia</name>
    <dbReference type="NCBI Taxonomy" id="5142"/>
    <lineage>
        <taxon>Eukaryota</taxon>
        <taxon>Fungi</taxon>
        <taxon>Dikarya</taxon>
        <taxon>Ascomycota</taxon>
        <taxon>Pezizomycotina</taxon>
        <taxon>Sordariomycetes</taxon>
        <taxon>Sordariomycetidae</taxon>
        <taxon>Sordariales</taxon>
        <taxon>Sordariaceae</taxon>
        <taxon>Neurospora</taxon>
    </lineage>
</organism>
<comment type="caution">
    <text evidence="1">The sequence shown here is derived from an EMBL/GenBank/DDBJ whole genome shotgun (WGS) entry which is preliminary data.</text>
</comment>
<accession>A0ABR3DNY9</accession>
<dbReference type="Proteomes" id="UP001451303">
    <property type="component" value="Unassembled WGS sequence"/>
</dbReference>
<dbReference type="EMBL" id="JAVLET010000001">
    <property type="protein sequence ID" value="KAL0474383.1"/>
    <property type="molecule type" value="Genomic_DNA"/>
</dbReference>
<evidence type="ECO:0000313" key="1">
    <source>
        <dbReference type="EMBL" id="KAL0474383.1"/>
    </source>
</evidence>
<gene>
    <name evidence="1" type="ORF">QR685DRAFT_7660</name>
</gene>
<name>A0ABR3DNY9_NEUIN</name>